<evidence type="ECO:0000256" key="1">
    <source>
        <dbReference type="SAM" id="MobiDB-lite"/>
    </source>
</evidence>
<dbReference type="InterPro" id="IPR011333">
    <property type="entry name" value="SKP1/BTB/POZ_sf"/>
</dbReference>
<gene>
    <name evidence="2" type="ORF">BCR41DRAFT_372977</name>
</gene>
<feature type="compositionally biased region" description="Basic and acidic residues" evidence="1">
    <location>
        <begin position="130"/>
        <end position="146"/>
    </location>
</feature>
<dbReference type="AlphaFoldDB" id="A0A1Y2GF57"/>
<dbReference type="Proteomes" id="UP000193648">
    <property type="component" value="Unassembled WGS sequence"/>
</dbReference>
<evidence type="ECO:0000313" key="3">
    <source>
        <dbReference type="Proteomes" id="UP000193648"/>
    </source>
</evidence>
<proteinExistence type="predicted"/>
<dbReference type="GeneID" id="33568574"/>
<protein>
    <recommendedName>
        <fullName evidence="4">BTB domain-containing protein</fullName>
    </recommendedName>
</protein>
<reference evidence="2 3" key="1">
    <citation type="submission" date="2016-07" db="EMBL/GenBank/DDBJ databases">
        <title>Pervasive Adenine N6-methylation of Active Genes in Fungi.</title>
        <authorList>
            <consortium name="DOE Joint Genome Institute"/>
            <person name="Mondo S.J."/>
            <person name="Dannebaum R.O."/>
            <person name="Kuo R.C."/>
            <person name="Labutti K."/>
            <person name="Haridas S."/>
            <person name="Kuo A."/>
            <person name="Salamov A."/>
            <person name="Ahrendt S.R."/>
            <person name="Lipzen A."/>
            <person name="Sullivan W."/>
            <person name="Andreopoulos W.B."/>
            <person name="Clum A."/>
            <person name="Lindquist E."/>
            <person name="Daum C."/>
            <person name="Ramamoorthy G.K."/>
            <person name="Gryganskyi A."/>
            <person name="Culley D."/>
            <person name="Magnuson J.K."/>
            <person name="James T.Y."/>
            <person name="O'Malley M.A."/>
            <person name="Stajich J.E."/>
            <person name="Spatafora J.W."/>
            <person name="Visel A."/>
            <person name="Grigoriev I.V."/>
        </authorList>
    </citation>
    <scope>NUCLEOTIDE SEQUENCE [LARGE SCALE GENOMIC DNA]</scope>
    <source>
        <strain evidence="2 3">NRRL 3116</strain>
    </source>
</reference>
<dbReference type="Gene3D" id="3.30.710.10">
    <property type="entry name" value="Potassium Channel Kv1.1, Chain A"/>
    <property type="match status" value="1"/>
</dbReference>
<name>A0A1Y2GF57_9FUNG</name>
<evidence type="ECO:0008006" key="4">
    <source>
        <dbReference type="Google" id="ProtNLM"/>
    </source>
</evidence>
<evidence type="ECO:0000313" key="2">
    <source>
        <dbReference type="EMBL" id="ORZ09067.1"/>
    </source>
</evidence>
<feature type="region of interest" description="Disordered" evidence="1">
    <location>
        <begin position="130"/>
        <end position="164"/>
    </location>
</feature>
<organism evidence="2 3">
    <name type="scientific">Lobosporangium transversale</name>
    <dbReference type="NCBI Taxonomy" id="64571"/>
    <lineage>
        <taxon>Eukaryota</taxon>
        <taxon>Fungi</taxon>
        <taxon>Fungi incertae sedis</taxon>
        <taxon>Mucoromycota</taxon>
        <taxon>Mortierellomycotina</taxon>
        <taxon>Mortierellomycetes</taxon>
        <taxon>Mortierellales</taxon>
        <taxon>Mortierellaceae</taxon>
        <taxon>Lobosporangium</taxon>
    </lineage>
</organism>
<comment type="caution">
    <text evidence="2">The sequence shown here is derived from an EMBL/GenBank/DDBJ whole genome shotgun (WGS) entry which is preliminary data.</text>
</comment>
<sequence length="334" mass="37705">MLVVPQKNSVLPVATTVKHSDEPNEDFQVKVPIQGVLFNGQYCFDVVLTTDLNRITGPLRGDPKHPQALVKHREIMLTLLKDLTTVDLCFSFPSDKSCSNFGLWAHQTILKRYKPLAEFINSPPAKESKERKIVRFKGDKSRDSSRSSDSYSGESDEGDESEYEEDDDRCCLLIDDEFMMATICALLMYVYTGDIELSVDTSKFAIKQSEGDGSTSGQGKNSTRHPLGLDSGWRFKDVTWMDLLKAADYYGVTDLQARCEEEVIASINESNALDILFNVGQKYKDIKLEAIDYIANMMGSLFNQERDPFAPYKDHPSCYELMVEVMRHKGNQGL</sequence>
<keyword evidence="3" id="KW-1185">Reference proteome</keyword>
<dbReference type="EMBL" id="MCFF01000035">
    <property type="protein sequence ID" value="ORZ09067.1"/>
    <property type="molecule type" value="Genomic_DNA"/>
</dbReference>
<dbReference type="PANTHER" id="PTHR24413">
    <property type="entry name" value="SPECKLE-TYPE POZ PROTEIN"/>
    <property type="match status" value="1"/>
</dbReference>
<feature type="compositionally biased region" description="Acidic residues" evidence="1">
    <location>
        <begin position="154"/>
        <end position="164"/>
    </location>
</feature>
<accession>A0A1Y2GF57</accession>
<dbReference type="OrthoDB" id="2349654at2759"/>
<dbReference type="InParanoid" id="A0A1Y2GF57"/>
<dbReference type="RefSeq" id="XP_021878694.1">
    <property type="nucleotide sequence ID" value="XM_022026731.1"/>
</dbReference>